<keyword evidence="4 11" id="KW-0732">Signal</keyword>
<evidence type="ECO:0000256" key="9">
    <source>
        <dbReference type="PROSITE-ProRule" id="PRU01240"/>
    </source>
</evidence>
<dbReference type="Proteomes" id="UP000825935">
    <property type="component" value="Chromosome 23"/>
</dbReference>
<dbReference type="Gene3D" id="3.50.30.30">
    <property type="match status" value="1"/>
</dbReference>
<dbReference type="AlphaFoldDB" id="A0A8T2RY44"/>
<evidence type="ECO:0000313" key="15">
    <source>
        <dbReference type="EMBL" id="KAH7301436.1"/>
    </source>
</evidence>
<dbReference type="FunFam" id="3.40.50.200:FF:000006">
    <property type="entry name" value="Subtilisin-like protease SBT1.5"/>
    <property type="match status" value="1"/>
</dbReference>
<dbReference type="OMA" id="WFAPYGV"/>
<dbReference type="PROSITE" id="PS00138">
    <property type="entry name" value="SUBTILASE_SER"/>
    <property type="match status" value="1"/>
</dbReference>
<keyword evidence="3 9" id="KW-0645">Protease</keyword>
<evidence type="ECO:0000256" key="2">
    <source>
        <dbReference type="ARBA" id="ARBA00011073"/>
    </source>
</evidence>
<protein>
    <submittedName>
        <fullName evidence="15">Uncharacterized protein</fullName>
    </submittedName>
</protein>
<dbReference type="InterPro" id="IPR023828">
    <property type="entry name" value="Peptidase_S8_Ser-AS"/>
</dbReference>
<feature type="domain" description="Peptidase S8/S53" evidence="12">
    <location>
        <begin position="148"/>
        <end position="633"/>
    </location>
</feature>
<proteinExistence type="inferred from homology"/>
<dbReference type="InterPro" id="IPR045051">
    <property type="entry name" value="SBT"/>
</dbReference>
<evidence type="ECO:0000256" key="11">
    <source>
        <dbReference type="SAM" id="SignalP"/>
    </source>
</evidence>
<dbReference type="EMBL" id="CM035428">
    <property type="protein sequence ID" value="KAH7301436.1"/>
    <property type="molecule type" value="Genomic_DNA"/>
</dbReference>
<evidence type="ECO:0000256" key="6">
    <source>
        <dbReference type="ARBA" id="ARBA00022825"/>
    </source>
</evidence>
<dbReference type="InterPro" id="IPR000209">
    <property type="entry name" value="Peptidase_S8/S53_dom"/>
</dbReference>
<evidence type="ECO:0000256" key="8">
    <source>
        <dbReference type="PIRSR" id="PIRSR615500-1"/>
    </source>
</evidence>
<dbReference type="InterPro" id="IPR037045">
    <property type="entry name" value="S8pro/Inhibitor_I9_sf"/>
</dbReference>
<sequence>MISPLLFVFCTSVMYWTCQASQHVYMVILRGPSTVHLFEDPFQDSPQIYLPSQLSPSEYASYLVSTHDVLLSSTFREGTYKKLYSFSHLVNGFSALLTAQQAEILDQSEEVVLVERDNKVTKQTTYTPTYLGLPAGAWQDEGGAINAGEGIVIGLVDTGIDPTHPSFSDNTLKPYPNASRYEGVCEEATEFPKGSCNKKLVGAQHFAEAAIASGEFNATIHFASPLDGDGHGTHTASTAAGNNGVEVKVDGISFGFASGMAPRAHIAIYKALYPGFGGFTSDVVAAIEQAVKDRVDILSLSIGPNGPPPGISTCLSTFDMAMLSASKAGVLVVQAAGNAGPYSHSILSFSPWICSVAASVHDRTYPNSLVLGNNASIEGTGLASATPGDGMYTMILASDALREDGSDLLDVNDCQNSSLFNADVVKGKVMICSYGIDYLFGGSSINDVINTINKLSAVGVVMFATSDIEGRFSIPATPFSIPAIIIQTNNGSKTLLNYYNASNQAATVRIKGGANAKFSHETPKVAKFSSRGPDPENDNLQIADILKPNIMAPGSNIWAGWSSIGKDSHEFKGQQFSMISGTSMATPHIAGIVALIKVKNPTLSPAALSSALATTAFSVDEHGNPLLAQNPSSNTSIQLGPGTPFDFGAGEVNATAALDPGLVFDAGFEDYVRFLCTIPGASGVVQNLTGIECKNTSSSVTMLATDLNLPSITISNLSSSRIVPRTVTSIARDSETYTVTITEPNGAQIAIKPMEFTIAPNSTQELSISITPTKSESKPSFGYFLLAGSRGHKVTVPISIVAKST</sequence>
<dbReference type="SUPFAM" id="SSF52743">
    <property type="entry name" value="Subtilisin-like"/>
    <property type="match status" value="1"/>
</dbReference>
<keyword evidence="6 9" id="KW-0720">Serine protease</keyword>
<dbReference type="GO" id="GO:0006508">
    <property type="term" value="P:proteolysis"/>
    <property type="evidence" value="ECO:0007669"/>
    <property type="project" value="UniProtKB-KW"/>
</dbReference>
<dbReference type="InterPro" id="IPR023827">
    <property type="entry name" value="Peptidase_S8_Asp-AS"/>
</dbReference>
<comment type="caution">
    <text evidence="15">The sequence shown here is derived from an EMBL/GenBank/DDBJ whole genome shotgun (WGS) entry which is preliminary data.</text>
</comment>
<dbReference type="CDD" id="cd04852">
    <property type="entry name" value="Peptidases_S8_3"/>
    <property type="match status" value="1"/>
</dbReference>
<dbReference type="CDD" id="cd02120">
    <property type="entry name" value="PA_subtilisin_like"/>
    <property type="match status" value="1"/>
</dbReference>
<evidence type="ECO:0000256" key="10">
    <source>
        <dbReference type="RuleBase" id="RU003355"/>
    </source>
</evidence>
<feature type="signal peptide" evidence="11">
    <location>
        <begin position="1"/>
        <end position="20"/>
    </location>
</feature>
<evidence type="ECO:0000256" key="7">
    <source>
        <dbReference type="ARBA" id="ARBA00023180"/>
    </source>
</evidence>
<evidence type="ECO:0000256" key="4">
    <source>
        <dbReference type="ARBA" id="ARBA00022729"/>
    </source>
</evidence>
<gene>
    <name evidence="15" type="ORF">KP509_23G026500</name>
</gene>
<evidence type="ECO:0000259" key="12">
    <source>
        <dbReference type="Pfam" id="PF00082"/>
    </source>
</evidence>
<dbReference type="InterPro" id="IPR015500">
    <property type="entry name" value="Peptidase_S8_subtilisin-rel"/>
</dbReference>
<dbReference type="PRINTS" id="PR00723">
    <property type="entry name" value="SUBTILISIN"/>
</dbReference>
<evidence type="ECO:0000256" key="5">
    <source>
        <dbReference type="ARBA" id="ARBA00022801"/>
    </source>
</evidence>
<dbReference type="Pfam" id="PF17766">
    <property type="entry name" value="fn3_6"/>
    <property type="match status" value="1"/>
</dbReference>
<comment type="similarity">
    <text evidence="2 9 10">Belongs to the peptidase S8 family.</text>
</comment>
<feature type="active site" description="Charge relay system" evidence="8 9">
    <location>
        <position position="231"/>
    </location>
</feature>
<dbReference type="OrthoDB" id="206201at2759"/>
<dbReference type="InterPro" id="IPR010259">
    <property type="entry name" value="S8pro/Inhibitor_I9"/>
</dbReference>
<dbReference type="Pfam" id="PF00082">
    <property type="entry name" value="Peptidase_S8"/>
    <property type="match status" value="1"/>
</dbReference>
<dbReference type="PROSITE" id="PS51892">
    <property type="entry name" value="SUBTILASE"/>
    <property type="match status" value="1"/>
</dbReference>
<dbReference type="InterPro" id="IPR034197">
    <property type="entry name" value="Peptidases_S8_3"/>
</dbReference>
<keyword evidence="5 9" id="KW-0378">Hydrolase</keyword>
<feature type="domain" description="Inhibitor I9" evidence="13">
    <location>
        <begin position="49"/>
        <end position="121"/>
    </location>
</feature>
<name>A0A8T2RY44_CERRI</name>
<comment type="subcellular location">
    <subcellularLocation>
        <location evidence="1">Secreted</location>
    </subcellularLocation>
</comment>
<dbReference type="PROSITE" id="PS00136">
    <property type="entry name" value="SUBTILASE_ASP"/>
    <property type="match status" value="1"/>
</dbReference>
<keyword evidence="7" id="KW-0325">Glycoprotein</keyword>
<accession>A0A8T2RY44</accession>
<dbReference type="GO" id="GO:0004252">
    <property type="term" value="F:serine-type endopeptidase activity"/>
    <property type="evidence" value="ECO:0007669"/>
    <property type="project" value="UniProtKB-UniRule"/>
</dbReference>
<dbReference type="Gene3D" id="2.60.40.2310">
    <property type="match status" value="1"/>
</dbReference>
<keyword evidence="16" id="KW-1185">Reference proteome</keyword>
<evidence type="ECO:0000256" key="1">
    <source>
        <dbReference type="ARBA" id="ARBA00004613"/>
    </source>
</evidence>
<feature type="domain" description="Subtilisin-like protease fibronectin type-III" evidence="14">
    <location>
        <begin position="706"/>
        <end position="800"/>
    </location>
</feature>
<dbReference type="Gene3D" id="3.30.70.80">
    <property type="entry name" value="Peptidase S8 propeptide/proteinase inhibitor I9"/>
    <property type="match status" value="1"/>
</dbReference>
<dbReference type="InterPro" id="IPR041469">
    <property type="entry name" value="Subtilisin-like_FN3"/>
</dbReference>
<reference evidence="15 16" key="1">
    <citation type="submission" date="2021-08" db="EMBL/GenBank/DDBJ databases">
        <title>WGS assembly of Ceratopteris richardii.</title>
        <authorList>
            <person name="Marchant D.B."/>
            <person name="Chen G."/>
            <person name="Jenkins J."/>
            <person name="Shu S."/>
            <person name="Leebens-Mack J."/>
            <person name="Grimwood J."/>
            <person name="Schmutz J."/>
            <person name="Soltis P."/>
            <person name="Soltis D."/>
            <person name="Chen Z.-H."/>
        </authorList>
    </citation>
    <scope>NUCLEOTIDE SEQUENCE [LARGE SCALE GENOMIC DNA]</scope>
    <source>
        <strain evidence="15">Whitten #5841</strain>
        <tissue evidence="15">Leaf</tissue>
    </source>
</reference>
<dbReference type="InterPro" id="IPR036852">
    <property type="entry name" value="Peptidase_S8/S53_dom_sf"/>
</dbReference>
<feature type="chain" id="PRO_5035787812" evidence="11">
    <location>
        <begin position="21"/>
        <end position="805"/>
    </location>
</feature>
<organism evidence="15 16">
    <name type="scientific">Ceratopteris richardii</name>
    <name type="common">Triangle waterfern</name>
    <dbReference type="NCBI Taxonomy" id="49495"/>
    <lineage>
        <taxon>Eukaryota</taxon>
        <taxon>Viridiplantae</taxon>
        <taxon>Streptophyta</taxon>
        <taxon>Embryophyta</taxon>
        <taxon>Tracheophyta</taxon>
        <taxon>Polypodiopsida</taxon>
        <taxon>Polypodiidae</taxon>
        <taxon>Polypodiales</taxon>
        <taxon>Pteridineae</taxon>
        <taxon>Pteridaceae</taxon>
        <taxon>Parkerioideae</taxon>
        <taxon>Ceratopteris</taxon>
    </lineage>
</organism>
<evidence type="ECO:0000313" key="16">
    <source>
        <dbReference type="Proteomes" id="UP000825935"/>
    </source>
</evidence>
<evidence type="ECO:0000259" key="14">
    <source>
        <dbReference type="Pfam" id="PF17766"/>
    </source>
</evidence>
<dbReference type="Pfam" id="PF05922">
    <property type="entry name" value="Inhibitor_I9"/>
    <property type="match status" value="1"/>
</dbReference>
<dbReference type="Gene3D" id="3.40.50.200">
    <property type="entry name" value="Peptidase S8/S53 domain"/>
    <property type="match status" value="1"/>
</dbReference>
<feature type="active site" description="Charge relay system" evidence="8 9">
    <location>
        <position position="583"/>
    </location>
</feature>
<feature type="active site" description="Charge relay system" evidence="8 9">
    <location>
        <position position="157"/>
    </location>
</feature>
<dbReference type="PANTHER" id="PTHR10795">
    <property type="entry name" value="PROPROTEIN CONVERTASE SUBTILISIN/KEXIN"/>
    <property type="match status" value="1"/>
</dbReference>
<evidence type="ECO:0000259" key="13">
    <source>
        <dbReference type="Pfam" id="PF05922"/>
    </source>
</evidence>
<dbReference type="GO" id="GO:0005576">
    <property type="term" value="C:extracellular region"/>
    <property type="evidence" value="ECO:0007669"/>
    <property type="project" value="UniProtKB-SubCell"/>
</dbReference>
<evidence type="ECO:0000256" key="3">
    <source>
        <dbReference type="ARBA" id="ARBA00022670"/>
    </source>
</evidence>